<gene>
    <name evidence="1" type="ORF">VNO80_26790</name>
</gene>
<dbReference type="AlphaFoldDB" id="A0AAN9LFE8"/>
<sequence>MCLPSLLEFRTPQIRVLALSDCQFELVSNNEFTALRLLIAREFVILVFGVLNCISGCVSASESSRMAIFRSVIVL</sequence>
<name>A0AAN9LFE8_PHACN</name>
<evidence type="ECO:0000313" key="1">
    <source>
        <dbReference type="EMBL" id="KAK7335020.1"/>
    </source>
</evidence>
<organism evidence="1 2">
    <name type="scientific">Phaseolus coccineus</name>
    <name type="common">Scarlet runner bean</name>
    <name type="synonym">Phaseolus multiflorus</name>
    <dbReference type="NCBI Taxonomy" id="3886"/>
    <lineage>
        <taxon>Eukaryota</taxon>
        <taxon>Viridiplantae</taxon>
        <taxon>Streptophyta</taxon>
        <taxon>Embryophyta</taxon>
        <taxon>Tracheophyta</taxon>
        <taxon>Spermatophyta</taxon>
        <taxon>Magnoliopsida</taxon>
        <taxon>eudicotyledons</taxon>
        <taxon>Gunneridae</taxon>
        <taxon>Pentapetalae</taxon>
        <taxon>rosids</taxon>
        <taxon>fabids</taxon>
        <taxon>Fabales</taxon>
        <taxon>Fabaceae</taxon>
        <taxon>Papilionoideae</taxon>
        <taxon>50 kb inversion clade</taxon>
        <taxon>NPAAA clade</taxon>
        <taxon>indigoferoid/millettioid clade</taxon>
        <taxon>Phaseoleae</taxon>
        <taxon>Phaseolus</taxon>
    </lineage>
</organism>
<dbReference type="EMBL" id="JAYMYR010000010">
    <property type="protein sequence ID" value="KAK7335020.1"/>
    <property type="molecule type" value="Genomic_DNA"/>
</dbReference>
<keyword evidence="2" id="KW-1185">Reference proteome</keyword>
<comment type="caution">
    <text evidence="1">The sequence shown here is derived from an EMBL/GenBank/DDBJ whole genome shotgun (WGS) entry which is preliminary data.</text>
</comment>
<dbReference type="Proteomes" id="UP001374584">
    <property type="component" value="Unassembled WGS sequence"/>
</dbReference>
<protein>
    <submittedName>
        <fullName evidence="1">Uncharacterized protein</fullName>
    </submittedName>
</protein>
<proteinExistence type="predicted"/>
<evidence type="ECO:0000313" key="2">
    <source>
        <dbReference type="Proteomes" id="UP001374584"/>
    </source>
</evidence>
<accession>A0AAN9LFE8</accession>
<reference evidence="1 2" key="1">
    <citation type="submission" date="2024-01" db="EMBL/GenBank/DDBJ databases">
        <title>The genomes of 5 underutilized Papilionoideae crops provide insights into root nodulation and disease resistanc.</title>
        <authorList>
            <person name="Jiang F."/>
        </authorList>
    </citation>
    <scope>NUCLEOTIDE SEQUENCE [LARGE SCALE GENOMIC DNA]</scope>
    <source>
        <strain evidence="1">JINMINGXINNONG_FW02</strain>
        <tissue evidence="1">Leaves</tissue>
    </source>
</reference>